<dbReference type="Gene3D" id="3.30.460.10">
    <property type="entry name" value="Beta Polymerase, domain 2"/>
    <property type="match status" value="1"/>
</dbReference>
<evidence type="ECO:0000313" key="12">
    <source>
        <dbReference type="Proteomes" id="UP000198728"/>
    </source>
</evidence>
<dbReference type="RefSeq" id="WP_093361456.1">
    <property type="nucleotide sequence ID" value="NZ_FOLG01000009.1"/>
</dbReference>
<dbReference type="AlphaFoldDB" id="A0A1I1LY28"/>
<keyword evidence="12" id="KW-1185">Reference proteome</keyword>
<gene>
    <name evidence="11" type="ORF">SAMN04488094_10974</name>
</gene>
<dbReference type="GO" id="GO:0008033">
    <property type="term" value="P:tRNA processing"/>
    <property type="evidence" value="ECO:0007669"/>
    <property type="project" value="UniProtKB-KW"/>
</dbReference>
<accession>A0A1I1LY28</accession>
<dbReference type="GO" id="GO:0046872">
    <property type="term" value="F:metal ion binding"/>
    <property type="evidence" value="ECO:0007669"/>
    <property type="project" value="UniProtKB-KW"/>
</dbReference>
<dbReference type="CDD" id="cd05398">
    <property type="entry name" value="NT_ClassII-CCAase"/>
    <property type="match status" value="1"/>
</dbReference>
<evidence type="ECO:0000313" key="11">
    <source>
        <dbReference type="EMBL" id="SFC78127.1"/>
    </source>
</evidence>
<sequence>MRIAAPWLELPAVQQVCTLLEAAGHRALYVGGCVRNTLLGYPVSDHDLSTDAPPEAVIAVMEDAGLKVIPTGIEHGTVTVLADGEPFEITTFRHDIETDGRRAVVHFATDVAEDARRRDFTMNAIYCDRRGEIVDPLDGMPDLRARRLRFVGRASERVQEDYLRILRFFRFSAWYADPEQGMDPEALAACAEHLDGLARISAERIGGEVRKLLSAPEPSHAVSVMETTGVLGAILPGTDVTALPILVHLEEQLSRAPDPILRLASLGGESVAERLRLSKTEARQLDLLGEAARSGQGAAELGYRLGAHDGVAAVLLHSALLGVAPARTALDDLRRGAKAECPIAARDLMPRFRGSEIGRELKARERRWIDSGFTLTREELLA</sequence>
<dbReference type="EMBL" id="FOLG01000009">
    <property type="protein sequence ID" value="SFC78127.1"/>
    <property type="molecule type" value="Genomic_DNA"/>
</dbReference>
<dbReference type="Pfam" id="PF01743">
    <property type="entry name" value="PolyA_pol"/>
    <property type="match status" value="1"/>
</dbReference>
<evidence type="ECO:0000256" key="6">
    <source>
        <dbReference type="ARBA" id="ARBA00022741"/>
    </source>
</evidence>
<keyword evidence="5" id="KW-0479">Metal-binding</keyword>
<dbReference type="InterPro" id="IPR032828">
    <property type="entry name" value="PolyA_RNA-bd"/>
</dbReference>
<dbReference type="SUPFAM" id="SSF81891">
    <property type="entry name" value="Poly A polymerase C-terminal region-like"/>
    <property type="match status" value="1"/>
</dbReference>
<feature type="domain" description="Poly A polymerase head" evidence="9">
    <location>
        <begin position="30"/>
        <end position="149"/>
    </location>
</feature>
<dbReference type="PANTHER" id="PTHR46173">
    <property type="entry name" value="CCA TRNA NUCLEOTIDYLTRANSFERASE 1, MITOCHONDRIAL"/>
    <property type="match status" value="1"/>
</dbReference>
<evidence type="ECO:0000256" key="3">
    <source>
        <dbReference type="ARBA" id="ARBA00022694"/>
    </source>
</evidence>
<keyword evidence="6" id="KW-0547">Nucleotide-binding</keyword>
<evidence type="ECO:0000256" key="7">
    <source>
        <dbReference type="ARBA" id="ARBA00022842"/>
    </source>
</evidence>
<comment type="similarity">
    <text evidence="8">Belongs to the tRNA nucleotidyltransferase/poly(A) polymerase family.</text>
</comment>
<keyword evidence="7" id="KW-0460">Magnesium</keyword>
<dbReference type="PANTHER" id="PTHR46173:SF1">
    <property type="entry name" value="CCA TRNA NUCLEOTIDYLTRANSFERASE 1, MITOCHONDRIAL"/>
    <property type="match status" value="1"/>
</dbReference>
<dbReference type="STRING" id="441112.SAMN04488094_10974"/>
<keyword evidence="2 8" id="KW-0808">Transferase</keyword>
<evidence type="ECO:0000256" key="5">
    <source>
        <dbReference type="ARBA" id="ARBA00022723"/>
    </source>
</evidence>
<dbReference type="Gene3D" id="1.10.3090.10">
    <property type="entry name" value="cca-adding enzyme, domain 2"/>
    <property type="match status" value="1"/>
</dbReference>
<evidence type="ECO:0000259" key="9">
    <source>
        <dbReference type="Pfam" id="PF01743"/>
    </source>
</evidence>
<dbReference type="Proteomes" id="UP000198728">
    <property type="component" value="Unassembled WGS sequence"/>
</dbReference>
<reference evidence="11 12" key="1">
    <citation type="submission" date="2016-10" db="EMBL/GenBank/DDBJ databases">
        <authorList>
            <person name="de Groot N.N."/>
        </authorList>
    </citation>
    <scope>NUCLEOTIDE SEQUENCE [LARGE SCALE GENOMIC DNA]</scope>
    <source>
        <strain evidence="11 12">DSM 19548</strain>
    </source>
</reference>
<organism evidence="11 12">
    <name type="scientific">Tropicimonas isoalkanivorans</name>
    <dbReference type="NCBI Taxonomy" id="441112"/>
    <lineage>
        <taxon>Bacteria</taxon>
        <taxon>Pseudomonadati</taxon>
        <taxon>Pseudomonadota</taxon>
        <taxon>Alphaproteobacteria</taxon>
        <taxon>Rhodobacterales</taxon>
        <taxon>Roseobacteraceae</taxon>
        <taxon>Tropicimonas</taxon>
    </lineage>
</organism>
<dbReference type="InterPro" id="IPR002646">
    <property type="entry name" value="PolA_pol_head_dom"/>
</dbReference>
<name>A0A1I1LY28_9RHOB</name>
<evidence type="ECO:0000259" key="10">
    <source>
        <dbReference type="Pfam" id="PF12627"/>
    </source>
</evidence>
<keyword evidence="4" id="KW-0548">Nucleotidyltransferase</keyword>
<comment type="cofactor">
    <cofactor evidence="1">
        <name>Mg(2+)</name>
        <dbReference type="ChEBI" id="CHEBI:18420"/>
    </cofactor>
</comment>
<dbReference type="GO" id="GO:0000049">
    <property type="term" value="F:tRNA binding"/>
    <property type="evidence" value="ECO:0007669"/>
    <property type="project" value="TreeGrafter"/>
</dbReference>
<keyword evidence="8" id="KW-0694">RNA-binding</keyword>
<dbReference type="OrthoDB" id="9805698at2"/>
<feature type="domain" description="tRNA nucleotidyltransferase/poly(A) polymerase RNA and SrmB- binding" evidence="10">
    <location>
        <begin position="182"/>
        <end position="239"/>
    </location>
</feature>
<keyword evidence="3" id="KW-0819">tRNA processing</keyword>
<dbReference type="Pfam" id="PF12627">
    <property type="entry name" value="PolyA_pol_RNAbd"/>
    <property type="match status" value="1"/>
</dbReference>
<dbReference type="GO" id="GO:0000166">
    <property type="term" value="F:nucleotide binding"/>
    <property type="evidence" value="ECO:0007669"/>
    <property type="project" value="UniProtKB-KW"/>
</dbReference>
<protein>
    <submittedName>
        <fullName evidence="11">Poly(A) polymerase</fullName>
    </submittedName>
</protein>
<evidence type="ECO:0000256" key="8">
    <source>
        <dbReference type="RuleBase" id="RU003953"/>
    </source>
</evidence>
<dbReference type="GO" id="GO:0016779">
    <property type="term" value="F:nucleotidyltransferase activity"/>
    <property type="evidence" value="ECO:0007669"/>
    <property type="project" value="UniProtKB-KW"/>
</dbReference>
<dbReference type="InterPro" id="IPR050264">
    <property type="entry name" value="Bact_CCA-adding_enz_type3_sf"/>
</dbReference>
<dbReference type="SUPFAM" id="SSF81301">
    <property type="entry name" value="Nucleotidyltransferase"/>
    <property type="match status" value="1"/>
</dbReference>
<dbReference type="InterPro" id="IPR043519">
    <property type="entry name" value="NT_sf"/>
</dbReference>
<proteinExistence type="inferred from homology"/>
<evidence type="ECO:0000256" key="2">
    <source>
        <dbReference type="ARBA" id="ARBA00022679"/>
    </source>
</evidence>
<evidence type="ECO:0000256" key="4">
    <source>
        <dbReference type="ARBA" id="ARBA00022695"/>
    </source>
</evidence>
<evidence type="ECO:0000256" key="1">
    <source>
        <dbReference type="ARBA" id="ARBA00001946"/>
    </source>
</evidence>